<proteinExistence type="predicted"/>
<evidence type="ECO:0000313" key="2">
    <source>
        <dbReference type="EMBL" id="SDO78031.1"/>
    </source>
</evidence>
<organism evidence="2 3">
    <name type="scientific">Paracidovorax cattleyae</name>
    <dbReference type="NCBI Taxonomy" id="80868"/>
    <lineage>
        <taxon>Bacteria</taxon>
        <taxon>Pseudomonadati</taxon>
        <taxon>Pseudomonadota</taxon>
        <taxon>Betaproteobacteria</taxon>
        <taxon>Burkholderiales</taxon>
        <taxon>Comamonadaceae</taxon>
        <taxon>Paracidovorax</taxon>
    </lineage>
</organism>
<keyword evidence="3" id="KW-1185">Reference proteome</keyword>
<protein>
    <submittedName>
        <fullName evidence="2">Uncharacterized protein</fullName>
    </submittedName>
</protein>
<accession>A0A1H0MCH0</accession>
<evidence type="ECO:0000313" key="3">
    <source>
        <dbReference type="Proteomes" id="UP000199317"/>
    </source>
</evidence>
<dbReference type="EMBL" id="FNJL01000003">
    <property type="protein sequence ID" value="SDO78031.1"/>
    <property type="molecule type" value="Genomic_DNA"/>
</dbReference>
<reference evidence="3" key="1">
    <citation type="submission" date="2016-10" db="EMBL/GenBank/DDBJ databases">
        <authorList>
            <person name="Varghese N."/>
            <person name="Submissions S."/>
        </authorList>
    </citation>
    <scope>NUCLEOTIDE SEQUENCE [LARGE SCALE GENOMIC DNA]</scope>
    <source>
        <strain evidence="3">DSM 17101</strain>
    </source>
</reference>
<evidence type="ECO:0000256" key="1">
    <source>
        <dbReference type="SAM" id="MobiDB-lite"/>
    </source>
</evidence>
<dbReference type="AlphaFoldDB" id="A0A1H0MCH0"/>
<sequence length="213" mass="22210">MNADHVGDLSAPVLAGGAGAAPAAALAQQGEQLLLQLPAGIGVDGVVDRFVGHALAWVIGMHALQCAGDLLGRPAPEQKIADRAPEAAVRMHLGGRTHCVAAGLAGCLGGPQGIAIARGAVAFQVPAHGAGAAPEQTSDGSPAPSLLDQRGQCEAFFGLQVRVSRSHLCKFPEVRMLHFRFETASPRHAHYGPNYPLQPEFDRRKDSYASLHK</sequence>
<gene>
    <name evidence="2" type="ORF">SAMN04489708_103207</name>
</gene>
<name>A0A1H0MCH0_9BURK</name>
<dbReference type="Proteomes" id="UP000199317">
    <property type="component" value="Unassembled WGS sequence"/>
</dbReference>
<feature type="region of interest" description="Disordered" evidence="1">
    <location>
        <begin position="192"/>
        <end position="213"/>
    </location>
</feature>